<feature type="domain" description="Carboxylesterase type B" evidence="1">
    <location>
        <begin position="58"/>
        <end position="255"/>
    </location>
</feature>
<dbReference type="InterPro" id="IPR029058">
    <property type="entry name" value="AB_hydrolase_fold"/>
</dbReference>
<dbReference type="PANTHER" id="PTHR44590">
    <property type="entry name" value="CARBOXYLIC ESTER HYDROLASE-RELATED"/>
    <property type="match status" value="1"/>
</dbReference>
<accession>A0A0R3RL68</accession>
<evidence type="ECO:0000259" key="1">
    <source>
        <dbReference type="Pfam" id="PF00135"/>
    </source>
</evidence>
<dbReference type="InterPro" id="IPR002018">
    <property type="entry name" value="CarbesteraseB"/>
</dbReference>
<reference evidence="3" key="1">
    <citation type="submission" date="2017-02" db="UniProtKB">
        <authorList>
            <consortium name="WormBaseParasite"/>
        </authorList>
    </citation>
    <scope>IDENTIFICATION</scope>
</reference>
<dbReference type="WBParaSite" id="EEL_0000222701-mRNA-1">
    <property type="protein sequence ID" value="EEL_0000222701-mRNA-1"/>
    <property type="gene ID" value="EEL_0000222701"/>
</dbReference>
<dbReference type="SUPFAM" id="SSF53474">
    <property type="entry name" value="alpha/beta-Hydrolases"/>
    <property type="match status" value="1"/>
</dbReference>
<feature type="domain" description="Carboxylesterase type B" evidence="1">
    <location>
        <begin position="9"/>
        <end position="57"/>
    </location>
</feature>
<proteinExistence type="predicted"/>
<name>A0A0R3RL68_9BILA</name>
<organism evidence="2 3">
    <name type="scientific">Elaeophora elaphi</name>
    <dbReference type="NCBI Taxonomy" id="1147741"/>
    <lineage>
        <taxon>Eukaryota</taxon>
        <taxon>Metazoa</taxon>
        <taxon>Ecdysozoa</taxon>
        <taxon>Nematoda</taxon>
        <taxon>Chromadorea</taxon>
        <taxon>Rhabditida</taxon>
        <taxon>Spirurina</taxon>
        <taxon>Spiruromorpha</taxon>
        <taxon>Filarioidea</taxon>
        <taxon>Onchocercidae</taxon>
        <taxon>Elaeophora</taxon>
    </lineage>
</organism>
<evidence type="ECO:0000313" key="2">
    <source>
        <dbReference type="Proteomes" id="UP000050640"/>
    </source>
</evidence>
<dbReference type="Pfam" id="PF00135">
    <property type="entry name" value="COesterase"/>
    <property type="match status" value="2"/>
</dbReference>
<protein>
    <submittedName>
        <fullName evidence="3">COesterase domain-containing protein</fullName>
    </submittedName>
</protein>
<dbReference type="AlphaFoldDB" id="A0A0R3RL68"/>
<evidence type="ECO:0000313" key="3">
    <source>
        <dbReference type="WBParaSite" id="EEL_0000222701-mRNA-1"/>
    </source>
</evidence>
<dbReference type="STRING" id="1147741.A0A0R3RL68"/>
<keyword evidence="2" id="KW-1185">Reference proteome</keyword>
<dbReference type="PANTHER" id="PTHR44590:SF3">
    <property type="entry name" value="CARBOXYLESTERASE TYPE B DOMAIN-CONTAINING PROTEIN"/>
    <property type="match status" value="1"/>
</dbReference>
<dbReference type="Gene3D" id="3.40.50.1820">
    <property type="entry name" value="alpha/beta hydrolase"/>
    <property type="match status" value="2"/>
</dbReference>
<sequence length="258" mass="28977">MIKTGRQMITKQGVIEGVRLVNDGNCQIDAFLGIPFAKLPIGSLRFKKPEPSEPWKGENGFAVLVFVHGGGFLIDCAAQYGDTNICNNLCRRDIIVVTIQYRLGLLGFFCTDDEICPDNNGLRNQLMAPQWENISAFRGNPERITLFSQSAGDLFQQVIDVSGNAECDWAVAVNERIVDVCQRFARKVGWKKDGKAKVFEGSIFNRKWINESRTRVILAPVIDGDFLPKSIEELRKEEPVKKCMTGTCKYESLFFGKN</sequence>
<dbReference type="Proteomes" id="UP000050640">
    <property type="component" value="Unplaced"/>
</dbReference>